<evidence type="ECO:0000313" key="6">
    <source>
        <dbReference type="EMBL" id="PLW40266.1"/>
    </source>
</evidence>
<keyword evidence="1 2" id="KW-0175">Coiled coil</keyword>
<protein>
    <recommendedName>
        <fullName evidence="4">GDP/GTP exchange factor Sec2 N-terminal domain-containing protein</fullName>
    </recommendedName>
</protein>
<dbReference type="GO" id="GO:0006887">
    <property type="term" value="P:exocytosis"/>
    <property type="evidence" value="ECO:0007669"/>
    <property type="project" value="TreeGrafter"/>
</dbReference>
<dbReference type="Pfam" id="PF06428">
    <property type="entry name" value="Sec2p"/>
    <property type="match status" value="1"/>
</dbReference>
<dbReference type="Proteomes" id="UP000235392">
    <property type="component" value="Unassembled WGS sequence"/>
</dbReference>
<feature type="compositionally biased region" description="Low complexity" evidence="3">
    <location>
        <begin position="233"/>
        <end position="258"/>
    </location>
</feature>
<feature type="region of interest" description="Disordered" evidence="3">
    <location>
        <begin position="680"/>
        <end position="937"/>
    </location>
</feature>
<feature type="coiled-coil region" evidence="2">
    <location>
        <begin position="70"/>
        <end position="133"/>
    </location>
</feature>
<feature type="compositionally biased region" description="Polar residues" evidence="3">
    <location>
        <begin position="857"/>
        <end position="866"/>
    </location>
</feature>
<dbReference type="EMBL" id="PGCJ01000287">
    <property type="protein sequence ID" value="PLW33978.1"/>
    <property type="molecule type" value="Genomic_DNA"/>
</dbReference>
<dbReference type="Gene3D" id="6.10.140.910">
    <property type="match status" value="1"/>
</dbReference>
<comment type="caution">
    <text evidence="5">The sequence shown here is derived from an EMBL/GenBank/DDBJ whole genome shotgun (WGS) entry which is preliminary data.</text>
</comment>
<dbReference type="InterPro" id="IPR009449">
    <property type="entry name" value="Sec2_N"/>
</dbReference>
<feature type="compositionally biased region" description="Polar residues" evidence="3">
    <location>
        <begin position="719"/>
        <end position="729"/>
    </location>
</feature>
<dbReference type="GO" id="GO:0005085">
    <property type="term" value="F:guanyl-nucleotide exchange factor activity"/>
    <property type="evidence" value="ECO:0007669"/>
    <property type="project" value="InterPro"/>
</dbReference>
<feature type="compositionally biased region" description="Low complexity" evidence="3">
    <location>
        <begin position="272"/>
        <end position="291"/>
    </location>
</feature>
<dbReference type="PANTHER" id="PTHR14430:SF0">
    <property type="entry name" value="SEC2P DOMAIN-CONTAINING PROTEIN"/>
    <property type="match status" value="1"/>
</dbReference>
<evidence type="ECO:0000259" key="4">
    <source>
        <dbReference type="Pfam" id="PF06428"/>
    </source>
</evidence>
<evidence type="ECO:0000313" key="5">
    <source>
        <dbReference type="EMBL" id="PLW33978.1"/>
    </source>
</evidence>
<dbReference type="GO" id="GO:0051286">
    <property type="term" value="C:cell tip"/>
    <property type="evidence" value="ECO:0007669"/>
    <property type="project" value="TreeGrafter"/>
</dbReference>
<sequence length="973" mass="106905">MFAISQHVTFRPVTLTSSPSVSSSSLATTTITQLNHTSTPADMEQTTPIQEFTEQLNQLSHKLVTSFETISLLEDQLHELRQKNNKLNARNDTLERESAQHQEALKGGLLVERANVQLELQRLSQKVTQESERRFQSEASLSTINQELDDLSASLFTEANRLVAEEKIQRIQAERKVIQVEEAMKRVEEIIEARRDQSNDLRLSLEAAERERDEFKLECETLKSQLNHLQHLNPSSSNNTCNPTSSIDSLTKSSSTGSILNSRDSFPTPLLNNNNNNNNNNNTTITSLSTPHSDHHHHLHPSHSSPYLSSNPCHAALQSNPQFKLSQEVIPFTEFIQFVQYLRRTRQDVLNRSSPVPTATESFYSGTTTTSSSTRPISSTSSFLSSNKDSTPLNNPTKDLLAPFLPLTQHLTQPFLKRCVDEDSDPTLRLDLAPGLNFISRRATLTALFEGNLIIEPVWSESARTFEFENCTLCGCSLDSWLSGRDSSAVSSTSHTMTASSSGAGSAMRKMLRGGAWSFGGIGKLKRSSHPVTSTTQQVEKSSLVPSVSLRLPPSGRSSPNHDASSSSSSLHIHTFKTVDSSSTQYPICPIYCLPRLRAVCHFWTFVRSLERGVLLDETFRFSHYINPPASRRSSETHSLGLAYDQALKRIRGQNNRSVDSVDDSPSLIHSVRSSVFAADSSTPLQLPSSNQTVTDHGVSRGGVVDTSRKSTHDDCTPDDTQSYFQSDPPTDLVEVTLPKQEEAHHPPPASCTHPALETPQKSSHPVRITPRSPSPSPTSTTEHDATQEGGESNHTHPSASADETGESAAVRPVSLSNHVPILSPAPSPAHRRTTSRSPSKDLMSHLPSMRFKGDSPNDSSTSSANRPPVAEPAAVGPRAPDMLHESVPTGHGEPRPSNGGLALPLRNPPRSAPVPASSSDNPRHSRLPSLPKSHQSGLEHLDAGWEERCWHQVVKLKEEMFFKRVGISLIPN</sequence>
<keyword evidence="7" id="KW-1185">Reference proteome</keyword>
<name>A0A2N5U8I2_9BASI</name>
<feature type="region of interest" description="Disordered" evidence="3">
    <location>
        <begin position="230"/>
        <end position="313"/>
    </location>
</feature>
<feature type="region of interest" description="Disordered" evidence="3">
    <location>
        <begin position="351"/>
        <end position="391"/>
    </location>
</feature>
<feature type="domain" description="GDP/GTP exchange factor Sec2 N-terminal" evidence="4">
    <location>
        <begin position="73"/>
        <end position="206"/>
    </location>
</feature>
<dbReference type="EMBL" id="PGCI01000104">
    <property type="protein sequence ID" value="PLW40266.1"/>
    <property type="molecule type" value="Genomic_DNA"/>
</dbReference>
<evidence type="ECO:0000313" key="8">
    <source>
        <dbReference type="Proteomes" id="UP000235392"/>
    </source>
</evidence>
<accession>A0A2N5U8I2</accession>
<dbReference type="PANTHER" id="PTHR14430">
    <property type="entry name" value="RABIN3-RELATED"/>
    <property type="match status" value="1"/>
</dbReference>
<dbReference type="CDD" id="cd21044">
    <property type="entry name" value="Rab11BD_RAB3IP_like"/>
    <property type="match status" value="1"/>
</dbReference>
<feature type="compositionally biased region" description="Basic and acidic residues" evidence="3">
    <location>
        <begin position="782"/>
        <end position="795"/>
    </location>
</feature>
<evidence type="ECO:0000256" key="3">
    <source>
        <dbReference type="SAM" id="MobiDB-lite"/>
    </source>
</evidence>
<dbReference type="STRING" id="200324.A0A2N5U8I2"/>
<reference evidence="7 8" key="1">
    <citation type="submission" date="2017-11" db="EMBL/GenBank/DDBJ databases">
        <title>De novo assembly and phasing of dikaryotic genomes from two isolates of Puccinia coronata f. sp. avenae, the causal agent of oat crown rust.</title>
        <authorList>
            <person name="Miller M.E."/>
            <person name="Zhang Y."/>
            <person name="Omidvar V."/>
            <person name="Sperschneider J."/>
            <person name="Schwessinger B."/>
            <person name="Raley C."/>
            <person name="Palmer J.M."/>
            <person name="Garnica D."/>
            <person name="Upadhyaya N."/>
            <person name="Rathjen J."/>
            <person name="Taylor J.M."/>
            <person name="Park R.F."/>
            <person name="Dodds P.N."/>
            <person name="Hirsch C.D."/>
            <person name="Kianian S.F."/>
            <person name="Figueroa M."/>
        </authorList>
    </citation>
    <scope>NUCLEOTIDE SEQUENCE [LARGE SCALE GENOMIC DNA]</scope>
    <source>
        <strain evidence="5">12NC29</strain>
        <strain evidence="6">12SD80</strain>
    </source>
</reference>
<feature type="compositionally biased region" description="Polar residues" evidence="3">
    <location>
        <begin position="680"/>
        <end position="695"/>
    </location>
</feature>
<dbReference type="AlphaFoldDB" id="A0A2N5U8I2"/>
<proteinExistence type="predicted"/>
<dbReference type="SUPFAM" id="SSF144284">
    <property type="entry name" value="Sec2 N-terminal region"/>
    <property type="match status" value="1"/>
</dbReference>
<dbReference type="Proteomes" id="UP000235388">
    <property type="component" value="Unassembled WGS sequence"/>
</dbReference>
<evidence type="ECO:0000256" key="2">
    <source>
        <dbReference type="SAM" id="Coils"/>
    </source>
</evidence>
<feature type="compositionally biased region" description="Low complexity" evidence="3">
    <location>
        <begin position="358"/>
        <end position="391"/>
    </location>
</feature>
<feature type="region of interest" description="Disordered" evidence="3">
    <location>
        <begin position="550"/>
        <end position="569"/>
    </location>
</feature>
<organism evidence="5 7">
    <name type="scientific">Puccinia coronata f. sp. avenae</name>
    <dbReference type="NCBI Taxonomy" id="200324"/>
    <lineage>
        <taxon>Eukaryota</taxon>
        <taxon>Fungi</taxon>
        <taxon>Dikarya</taxon>
        <taxon>Basidiomycota</taxon>
        <taxon>Pucciniomycotina</taxon>
        <taxon>Pucciniomycetes</taxon>
        <taxon>Pucciniales</taxon>
        <taxon>Pucciniaceae</taxon>
        <taxon>Puccinia</taxon>
    </lineage>
</organism>
<dbReference type="OrthoDB" id="1748564at2759"/>
<dbReference type="GO" id="GO:0070319">
    <property type="term" value="C:Golgi to plasma membrane transport vesicle"/>
    <property type="evidence" value="ECO:0007669"/>
    <property type="project" value="TreeGrafter"/>
</dbReference>
<evidence type="ECO:0000256" key="1">
    <source>
        <dbReference type="ARBA" id="ARBA00023054"/>
    </source>
</evidence>
<dbReference type="InterPro" id="IPR040351">
    <property type="entry name" value="RAB3IL/RAB3IP/Sec2"/>
</dbReference>
<evidence type="ECO:0000313" key="7">
    <source>
        <dbReference type="Proteomes" id="UP000235388"/>
    </source>
</evidence>
<feature type="compositionally biased region" description="Basic and acidic residues" evidence="3">
    <location>
        <begin position="707"/>
        <end position="716"/>
    </location>
</feature>
<gene>
    <name evidence="5" type="ORF">PCANC_16378</name>
    <name evidence="6" type="ORF">PCASD_08566</name>
</gene>